<feature type="transmembrane region" description="Helical" evidence="6">
    <location>
        <begin position="157"/>
        <end position="179"/>
    </location>
</feature>
<keyword evidence="4 6" id="KW-1133">Transmembrane helix</keyword>
<keyword evidence="5 6" id="KW-0472">Membrane</keyword>
<protein>
    <submittedName>
        <fullName evidence="7">Membrane protein</fullName>
    </submittedName>
</protein>
<dbReference type="AlphaFoldDB" id="A0A561EI53"/>
<comment type="subcellular location">
    <subcellularLocation>
        <location evidence="1">Cell membrane</location>
        <topology evidence="1">Multi-pass membrane protein</topology>
    </subcellularLocation>
</comment>
<feature type="transmembrane region" description="Helical" evidence="6">
    <location>
        <begin position="57"/>
        <end position="79"/>
    </location>
</feature>
<dbReference type="EMBL" id="VIVR01000001">
    <property type="protein sequence ID" value="TWE15297.1"/>
    <property type="molecule type" value="Genomic_DNA"/>
</dbReference>
<reference evidence="7 8" key="1">
    <citation type="submission" date="2019-06" db="EMBL/GenBank/DDBJ databases">
        <title>Sequencing the genomes of 1000 actinobacteria strains.</title>
        <authorList>
            <person name="Klenk H.-P."/>
        </authorList>
    </citation>
    <scope>NUCLEOTIDE SEQUENCE [LARGE SCALE GENOMIC DNA]</scope>
    <source>
        <strain evidence="7 8">DSM 41649</strain>
    </source>
</reference>
<accession>A0A561EI53</accession>
<sequence length="331" mass="36381">MPAGLRSRCHCGSGPREGRTARINRERYLRTLTFWLRPAFALRVANRFQRIVGFDRSMALSSSALTAMIPAAILCGLVLSSIGAKDVADHIIDRYDLTGGGAESVMLVLSQPSEAGLGVFGVLFLVISMLSFTRAVQRLFEQTWELKPLSVRNTPNGLRWALVLVAYLAVTILIHAVVGRGRLELAASLLTAPLTGAFLVWGGWILSAKRIAWRDLVPFGVIAAVLMTVYSIGLTVLLPHLFSSYATRYGVVGAVFATLTALFCAMVVIVGSAAAGREVRDELNRIARGERPPDDEIRRQWDDLVGQMRSRWLVARETIPHRHRPKGPTRP</sequence>
<evidence type="ECO:0000256" key="1">
    <source>
        <dbReference type="ARBA" id="ARBA00004651"/>
    </source>
</evidence>
<dbReference type="Proteomes" id="UP000318416">
    <property type="component" value="Unassembled WGS sequence"/>
</dbReference>
<dbReference type="InterPro" id="IPR017039">
    <property type="entry name" value="Virul_fac_BrkB"/>
</dbReference>
<evidence type="ECO:0000256" key="3">
    <source>
        <dbReference type="ARBA" id="ARBA00022692"/>
    </source>
</evidence>
<feature type="transmembrane region" description="Helical" evidence="6">
    <location>
        <begin position="250"/>
        <end position="275"/>
    </location>
</feature>
<feature type="transmembrane region" description="Helical" evidence="6">
    <location>
        <begin position="185"/>
        <end position="204"/>
    </location>
</feature>
<evidence type="ECO:0000256" key="2">
    <source>
        <dbReference type="ARBA" id="ARBA00022475"/>
    </source>
</evidence>
<organism evidence="7 8">
    <name type="scientific">Kitasatospora atroaurantiaca</name>
    <dbReference type="NCBI Taxonomy" id="285545"/>
    <lineage>
        <taxon>Bacteria</taxon>
        <taxon>Bacillati</taxon>
        <taxon>Actinomycetota</taxon>
        <taxon>Actinomycetes</taxon>
        <taxon>Kitasatosporales</taxon>
        <taxon>Streptomycetaceae</taxon>
        <taxon>Kitasatospora</taxon>
    </lineage>
</organism>
<feature type="transmembrane region" description="Helical" evidence="6">
    <location>
        <begin position="216"/>
        <end position="238"/>
    </location>
</feature>
<feature type="transmembrane region" description="Helical" evidence="6">
    <location>
        <begin position="115"/>
        <end position="136"/>
    </location>
</feature>
<keyword evidence="2" id="KW-1003">Cell membrane</keyword>
<name>A0A561EI53_9ACTN</name>
<proteinExistence type="predicted"/>
<dbReference type="GO" id="GO:0005886">
    <property type="term" value="C:plasma membrane"/>
    <property type="evidence" value="ECO:0007669"/>
    <property type="project" value="UniProtKB-SubCell"/>
</dbReference>
<evidence type="ECO:0000256" key="4">
    <source>
        <dbReference type="ARBA" id="ARBA00022989"/>
    </source>
</evidence>
<evidence type="ECO:0000256" key="5">
    <source>
        <dbReference type="ARBA" id="ARBA00023136"/>
    </source>
</evidence>
<evidence type="ECO:0000313" key="8">
    <source>
        <dbReference type="Proteomes" id="UP000318416"/>
    </source>
</evidence>
<comment type="caution">
    <text evidence="7">The sequence shown here is derived from an EMBL/GenBank/DDBJ whole genome shotgun (WGS) entry which is preliminary data.</text>
</comment>
<keyword evidence="8" id="KW-1185">Reference proteome</keyword>
<evidence type="ECO:0000256" key="6">
    <source>
        <dbReference type="SAM" id="Phobius"/>
    </source>
</evidence>
<dbReference type="RefSeq" id="WP_246192431.1">
    <property type="nucleotide sequence ID" value="NZ_BAAABR010000055.1"/>
</dbReference>
<dbReference type="Pfam" id="PF03631">
    <property type="entry name" value="Virul_fac_BrkB"/>
    <property type="match status" value="1"/>
</dbReference>
<gene>
    <name evidence="7" type="ORF">FB465_0185</name>
</gene>
<evidence type="ECO:0000313" key="7">
    <source>
        <dbReference type="EMBL" id="TWE15297.1"/>
    </source>
</evidence>
<keyword evidence="3 6" id="KW-0812">Transmembrane</keyword>